<dbReference type="EMBL" id="BARS01006138">
    <property type="protein sequence ID" value="GAF83671.1"/>
    <property type="molecule type" value="Genomic_DNA"/>
</dbReference>
<feature type="non-terminal residue" evidence="1">
    <location>
        <position position="1"/>
    </location>
</feature>
<dbReference type="AlphaFoldDB" id="X0T8L3"/>
<comment type="caution">
    <text evidence="1">The sequence shown here is derived from an EMBL/GenBank/DDBJ whole genome shotgun (WGS) entry which is preliminary data.</text>
</comment>
<sequence>PGVAPSDFHAGSEIEAIEELIHRCSEAWDRI</sequence>
<evidence type="ECO:0000313" key="1">
    <source>
        <dbReference type="EMBL" id="GAF83671.1"/>
    </source>
</evidence>
<proteinExistence type="predicted"/>
<name>X0T8L3_9ZZZZ</name>
<accession>X0T8L3</accession>
<protein>
    <submittedName>
        <fullName evidence="1">Uncharacterized protein</fullName>
    </submittedName>
</protein>
<gene>
    <name evidence="1" type="ORF">S01H1_12003</name>
</gene>
<reference evidence="1" key="1">
    <citation type="journal article" date="2014" name="Front. Microbiol.">
        <title>High frequency of phylogenetically diverse reductive dehalogenase-homologous genes in deep subseafloor sedimentary metagenomes.</title>
        <authorList>
            <person name="Kawai M."/>
            <person name="Futagami T."/>
            <person name="Toyoda A."/>
            <person name="Takaki Y."/>
            <person name="Nishi S."/>
            <person name="Hori S."/>
            <person name="Arai W."/>
            <person name="Tsubouchi T."/>
            <person name="Morono Y."/>
            <person name="Uchiyama I."/>
            <person name="Ito T."/>
            <person name="Fujiyama A."/>
            <person name="Inagaki F."/>
            <person name="Takami H."/>
        </authorList>
    </citation>
    <scope>NUCLEOTIDE SEQUENCE</scope>
    <source>
        <strain evidence="1">Expedition CK06-06</strain>
    </source>
</reference>
<organism evidence="1">
    <name type="scientific">marine sediment metagenome</name>
    <dbReference type="NCBI Taxonomy" id="412755"/>
    <lineage>
        <taxon>unclassified sequences</taxon>
        <taxon>metagenomes</taxon>
        <taxon>ecological metagenomes</taxon>
    </lineage>
</organism>